<dbReference type="EMBL" id="ML996106">
    <property type="protein sequence ID" value="KAF2739004.1"/>
    <property type="molecule type" value="Genomic_DNA"/>
</dbReference>
<keyword evidence="4" id="KW-0547">Nucleotide-binding</keyword>
<dbReference type="Gene3D" id="3.30.420.150">
    <property type="entry name" value="Exopolyphosphatase. Domain 2"/>
    <property type="match status" value="1"/>
</dbReference>
<dbReference type="GO" id="GO:0045134">
    <property type="term" value="F:UDP phosphatase activity"/>
    <property type="evidence" value="ECO:0007669"/>
    <property type="project" value="TreeGrafter"/>
</dbReference>
<proteinExistence type="inferred from homology"/>
<evidence type="ECO:0000256" key="6">
    <source>
        <dbReference type="SAM" id="MobiDB-lite"/>
    </source>
</evidence>
<accession>A0A9P4V5Q2</accession>
<dbReference type="InterPro" id="IPR000407">
    <property type="entry name" value="GDA1_CD39_NTPase"/>
</dbReference>
<dbReference type="PANTHER" id="PTHR11782">
    <property type="entry name" value="ADENOSINE/GUANOSINE DIPHOSPHATASE"/>
    <property type="match status" value="1"/>
</dbReference>
<name>A0A9P4V5Q2_9PLEO</name>
<dbReference type="Gene3D" id="3.30.420.40">
    <property type="match status" value="1"/>
</dbReference>
<comment type="similarity">
    <text evidence="1 5">Belongs to the GDA1/CD39 NTPase family.</text>
</comment>
<dbReference type="Proteomes" id="UP000799444">
    <property type="component" value="Unassembled WGS sequence"/>
</dbReference>
<protein>
    <submittedName>
        <fullName evidence="8">Uncharacterized protein</fullName>
    </submittedName>
</protein>
<reference evidence="8" key="1">
    <citation type="journal article" date="2020" name="Stud. Mycol.">
        <title>101 Dothideomycetes genomes: a test case for predicting lifestyles and emergence of pathogens.</title>
        <authorList>
            <person name="Haridas S."/>
            <person name="Albert R."/>
            <person name="Binder M."/>
            <person name="Bloem J."/>
            <person name="Labutti K."/>
            <person name="Salamov A."/>
            <person name="Andreopoulos B."/>
            <person name="Baker S."/>
            <person name="Barry K."/>
            <person name="Bills G."/>
            <person name="Bluhm B."/>
            <person name="Cannon C."/>
            <person name="Castanera R."/>
            <person name="Culley D."/>
            <person name="Daum C."/>
            <person name="Ezra D."/>
            <person name="Gonzalez J."/>
            <person name="Henrissat B."/>
            <person name="Kuo A."/>
            <person name="Liang C."/>
            <person name="Lipzen A."/>
            <person name="Lutzoni F."/>
            <person name="Magnuson J."/>
            <person name="Mondo S."/>
            <person name="Nolan M."/>
            <person name="Ohm R."/>
            <person name="Pangilinan J."/>
            <person name="Park H.-J."/>
            <person name="Ramirez L."/>
            <person name="Alfaro M."/>
            <person name="Sun H."/>
            <person name="Tritt A."/>
            <person name="Yoshinaga Y."/>
            <person name="Zwiers L.-H."/>
            <person name="Turgeon B."/>
            <person name="Goodwin S."/>
            <person name="Spatafora J."/>
            <person name="Crous P."/>
            <person name="Grigoriev I."/>
        </authorList>
    </citation>
    <scope>NUCLEOTIDE SEQUENCE</scope>
    <source>
        <strain evidence="8">CBS 125425</strain>
    </source>
</reference>
<dbReference type="OrthoDB" id="6372431at2759"/>
<dbReference type="GO" id="GO:0005794">
    <property type="term" value="C:Golgi apparatus"/>
    <property type="evidence" value="ECO:0007669"/>
    <property type="project" value="TreeGrafter"/>
</dbReference>
<feature type="binding site" evidence="4">
    <location>
        <begin position="182"/>
        <end position="186"/>
    </location>
    <ligand>
        <name>ATP</name>
        <dbReference type="ChEBI" id="CHEBI:30616"/>
    </ligand>
</feature>
<evidence type="ECO:0000256" key="7">
    <source>
        <dbReference type="SAM" id="Phobius"/>
    </source>
</evidence>
<feature type="compositionally biased region" description="Low complexity" evidence="6">
    <location>
        <begin position="691"/>
        <end position="708"/>
    </location>
</feature>
<evidence type="ECO:0000313" key="8">
    <source>
        <dbReference type="EMBL" id="KAF2739004.1"/>
    </source>
</evidence>
<keyword evidence="2 5" id="KW-0378">Hydrolase</keyword>
<evidence type="ECO:0000256" key="5">
    <source>
        <dbReference type="RuleBase" id="RU003833"/>
    </source>
</evidence>
<dbReference type="Pfam" id="PF01150">
    <property type="entry name" value="GDA1_CD39"/>
    <property type="match status" value="1"/>
</dbReference>
<keyword evidence="7" id="KW-0812">Transmembrane</keyword>
<dbReference type="PROSITE" id="PS01238">
    <property type="entry name" value="GDA1_CD39_NTPASE"/>
    <property type="match status" value="1"/>
</dbReference>
<feature type="region of interest" description="Disordered" evidence="6">
    <location>
        <begin position="597"/>
        <end position="708"/>
    </location>
</feature>
<dbReference type="CDD" id="cd24039">
    <property type="entry name" value="ASKHA_NBD_YND1-like"/>
    <property type="match status" value="1"/>
</dbReference>
<sequence>MGEWRYGVILDAGSSGTRVHIYRWLNSDTALEKASDVQLHSLPVIETDKKWTKKIHPGISTFGEKPGDVGPHHLDELLSHALKYVPLQEVPNTPLFLLATAGMRILPPVQRNAVLAQVCAFAKKTTRFQLPDCDVHVQVIPGETEGLFGWVAANYLLGGFNNPKNHDHGKGHHTYGFLDMGGASAQIAFAPNATEAEKHANDLTLLRLRTVGGASFEYRVFVTTWLGFGVNQARQRYVKALLDSSPDAPELPDPCLPSGLRVTLEGKAIEDASHQDQGPEPQLVGTGKFSECLHQTYPLLEKEKACLDEPCLLNGQHVPAIDFDVNHFVGVSEYWHTTHEIFEMAHKDKAYDFKTYQKQVEEFCTQTWEDIEKGVDKKKWGKKVDEEKAQEVCFKASWLINVLHDGIGVPRVGIEELKGSQNTTKAIIDGAKEKGFLDPFQAVNKINDFEVSWTLGKMVLYASSEISAPSAEALAVGFGSNEPGIPDDFQYPGGSYRAYTKGDEDWHDNLFSDNPRRIPGFLIFVLILVVIGFTLCGRERRKSATQKIVKMFSRRSGGRHASLRRRRGFPGKFFGLGSTPSYERLESGEAADDFELGSIDSASDNDNEHSDSSDGSRIGRTSGWVTPQIKAGVLAGQPPTPTWETGRDIVTQGQGLGLGPPSLFGNAIDRGGLMSRTDSRERLKDGRRSRNTSPSRMRSPMMSSLKET</sequence>
<keyword evidence="9" id="KW-1185">Reference proteome</keyword>
<dbReference type="GO" id="GO:0016020">
    <property type="term" value="C:membrane"/>
    <property type="evidence" value="ECO:0007669"/>
    <property type="project" value="TreeGrafter"/>
</dbReference>
<gene>
    <name evidence="8" type="ORF">EJ04DRAFT_509159</name>
</gene>
<comment type="caution">
    <text evidence="8">The sequence shown here is derived from an EMBL/GenBank/DDBJ whole genome shotgun (WGS) entry which is preliminary data.</text>
</comment>
<evidence type="ECO:0000256" key="4">
    <source>
        <dbReference type="PIRSR" id="PIRSR600407-2"/>
    </source>
</evidence>
<organism evidence="8 9">
    <name type="scientific">Polyplosphaeria fusca</name>
    <dbReference type="NCBI Taxonomy" id="682080"/>
    <lineage>
        <taxon>Eukaryota</taxon>
        <taxon>Fungi</taxon>
        <taxon>Dikarya</taxon>
        <taxon>Ascomycota</taxon>
        <taxon>Pezizomycotina</taxon>
        <taxon>Dothideomycetes</taxon>
        <taxon>Pleosporomycetidae</taxon>
        <taxon>Pleosporales</taxon>
        <taxon>Tetraplosphaeriaceae</taxon>
        <taxon>Polyplosphaeria</taxon>
    </lineage>
</organism>
<keyword evidence="7" id="KW-0472">Membrane</keyword>
<dbReference type="GO" id="GO:0006256">
    <property type="term" value="P:UDP catabolic process"/>
    <property type="evidence" value="ECO:0007669"/>
    <property type="project" value="TreeGrafter"/>
</dbReference>
<dbReference type="PANTHER" id="PTHR11782:SF121">
    <property type="entry name" value="NUCLEOSIDE-DIPHOSPHATASE MIG-23"/>
    <property type="match status" value="1"/>
</dbReference>
<dbReference type="GO" id="GO:0004382">
    <property type="term" value="F:GDP phosphatase activity"/>
    <property type="evidence" value="ECO:0007669"/>
    <property type="project" value="TreeGrafter"/>
</dbReference>
<evidence type="ECO:0000256" key="3">
    <source>
        <dbReference type="PIRSR" id="PIRSR600407-1"/>
    </source>
</evidence>
<dbReference type="GO" id="GO:0005524">
    <property type="term" value="F:ATP binding"/>
    <property type="evidence" value="ECO:0007669"/>
    <property type="project" value="UniProtKB-KW"/>
</dbReference>
<evidence type="ECO:0000256" key="2">
    <source>
        <dbReference type="ARBA" id="ARBA00022801"/>
    </source>
</evidence>
<evidence type="ECO:0000313" key="9">
    <source>
        <dbReference type="Proteomes" id="UP000799444"/>
    </source>
</evidence>
<dbReference type="GO" id="GO:0017111">
    <property type="term" value="F:ribonucleoside triphosphate phosphatase activity"/>
    <property type="evidence" value="ECO:0007669"/>
    <property type="project" value="TreeGrafter"/>
</dbReference>
<dbReference type="GO" id="GO:0046036">
    <property type="term" value="P:CTP metabolic process"/>
    <property type="evidence" value="ECO:0007669"/>
    <property type="project" value="TreeGrafter"/>
</dbReference>
<feature type="compositionally biased region" description="Basic and acidic residues" evidence="6">
    <location>
        <begin position="677"/>
        <end position="688"/>
    </location>
</feature>
<dbReference type="AlphaFoldDB" id="A0A9P4V5Q2"/>
<keyword evidence="7" id="KW-1133">Transmembrane helix</keyword>
<feature type="transmembrane region" description="Helical" evidence="7">
    <location>
        <begin position="518"/>
        <end position="537"/>
    </location>
</feature>
<feature type="active site" description="Proton acceptor" evidence="3">
    <location>
        <position position="145"/>
    </location>
</feature>
<keyword evidence="4" id="KW-0067">ATP-binding</keyword>
<evidence type="ECO:0000256" key="1">
    <source>
        <dbReference type="ARBA" id="ARBA00009283"/>
    </source>
</evidence>